<keyword evidence="3" id="KW-1185">Reference proteome</keyword>
<proteinExistence type="predicted"/>
<protein>
    <submittedName>
        <fullName evidence="2">Uncharacterized protein</fullName>
    </submittedName>
</protein>
<keyword evidence="1" id="KW-0812">Transmembrane</keyword>
<gene>
    <name evidence="2" type="ORF">HMPREF1316_1556</name>
</gene>
<dbReference type="PATRIC" id="fig|1125712.3.peg.616"/>
<dbReference type="Proteomes" id="UP000016638">
    <property type="component" value="Unassembled WGS sequence"/>
</dbReference>
<feature type="transmembrane region" description="Helical" evidence="1">
    <location>
        <begin position="155"/>
        <end position="170"/>
    </location>
</feature>
<accession>U2TUQ7</accession>
<feature type="transmembrane region" description="Helical" evidence="1">
    <location>
        <begin position="177"/>
        <end position="200"/>
    </location>
</feature>
<evidence type="ECO:0000313" key="3">
    <source>
        <dbReference type="Proteomes" id="UP000016638"/>
    </source>
</evidence>
<comment type="caution">
    <text evidence="2">The sequence shown here is derived from an EMBL/GenBank/DDBJ whole genome shotgun (WGS) entry which is preliminary data.</text>
</comment>
<keyword evidence="1" id="KW-0472">Membrane</keyword>
<feature type="transmembrane region" description="Helical" evidence="1">
    <location>
        <begin position="130"/>
        <end position="149"/>
    </location>
</feature>
<evidence type="ECO:0000256" key="1">
    <source>
        <dbReference type="SAM" id="Phobius"/>
    </source>
</evidence>
<dbReference type="AlphaFoldDB" id="U2TUQ7"/>
<dbReference type="RefSeq" id="WP_021725421.1">
    <property type="nucleotide sequence ID" value="NZ_AWEZ01000020.1"/>
</dbReference>
<sequence>MPTTHFTIQHKLPLPDAQNAVYVFLTTHKFEQKTADDGRVFWELNDPILYGRMGLTCGITDATVEIDGWIGKYTKPTAVDNGYVKSVGKNHFRELMAELEASLQSQAGIQPGTVPTQLQEQAAKSRRRNGTFAIAGFVVALIGLILAMFPRLSPGGVLILLALGFSAYGLRSSRKGLALAGIVISLIDLMLLVLKLTGILR</sequence>
<keyword evidence="1" id="KW-1133">Transmembrane helix</keyword>
<dbReference type="STRING" id="1125712.HMPREF1316_1556"/>
<name>U2TUQ7_9ACTN</name>
<evidence type="ECO:0000313" key="2">
    <source>
        <dbReference type="EMBL" id="ERL09793.1"/>
    </source>
</evidence>
<organism evidence="2 3">
    <name type="scientific">Olsenella profusa F0195</name>
    <dbReference type="NCBI Taxonomy" id="1125712"/>
    <lineage>
        <taxon>Bacteria</taxon>
        <taxon>Bacillati</taxon>
        <taxon>Actinomycetota</taxon>
        <taxon>Coriobacteriia</taxon>
        <taxon>Coriobacteriales</taxon>
        <taxon>Atopobiaceae</taxon>
        <taxon>Olsenella</taxon>
    </lineage>
</organism>
<reference evidence="2 3" key="1">
    <citation type="submission" date="2013-08" db="EMBL/GenBank/DDBJ databases">
        <authorList>
            <person name="Durkin A.S."/>
            <person name="Haft D.R."/>
            <person name="McCorrison J."/>
            <person name="Torralba M."/>
            <person name="Gillis M."/>
            <person name="Haft D.H."/>
            <person name="Methe B."/>
            <person name="Sutton G."/>
            <person name="Nelson K.E."/>
        </authorList>
    </citation>
    <scope>NUCLEOTIDE SEQUENCE [LARGE SCALE GENOMIC DNA]</scope>
    <source>
        <strain evidence="2 3">F0195</strain>
    </source>
</reference>
<dbReference type="EMBL" id="AWEZ01000020">
    <property type="protein sequence ID" value="ERL09793.1"/>
    <property type="molecule type" value="Genomic_DNA"/>
</dbReference>